<evidence type="ECO:0000256" key="1">
    <source>
        <dbReference type="SAM" id="SignalP"/>
    </source>
</evidence>
<keyword evidence="1" id="KW-0732">Signal</keyword>
<feature type="chain" id="PRO_5021742319" description="Porin domain-containing protein" evidence="1">
    <location>
        <begin position="25"/>
        <end position="469"/>
    </location>
</feature>
<sequence>MRSRKGLALVAAGMATAMATPAHADDLASATGAIETVCAGIESQTEIRQRDLAEAVLVAAGMLPSKLTQLVTSAPGRPADYRPSADDISNGALTFVRNPDLIGGKQAGRIYDLLAVLSDHLTQKGGALTGKLVVIGAAPEGSVFAEGIKLICPGKTPLTQITGALPAPQERSKGAKLGVNPIVIRQKVEDFGVAAKDASGSFQGSYSRQRSTDLDGATTVTKTLAVRGVYGLRLAGDGEASYLYGYGDYALNRVRKTTSPIATQAANDGRAKDVDALELGLSGSVPLGGDAVIVRLSGRGGAILDFATGARRLVGGLRAEPTGIGTIGSPRAALCGFGAYSDNVFGLPIEARCSAAARIEVSEVLRAGTAKLTKADELVAIGGDVTWEFRPRLLSDGKPRDGMVGSLAYRYQRMVAGQAPDIDRFDATLKYRWWAKDLAFDLGFAYSDGTEPKSLVDENKVSITFGILY</sequence>
<gene>
    <name evidence="2" type="ORF">NSE01_40730</name>
</gene>
<organism evidence="2 3">
    <name type="scientific">Novosphingobium sediminis</name>
    <dbReference type="NCBI Taxonomy" id="707214"/>
    <lineage>
        <taxon>Bacteria</taxon>
        <taxon>Pseudomonadati</taxon>
        <taxon>Pseudomonadota</taxon>
        <taxon>Alphaproteobacteria</taxon>
        <taxon>Sphingomonadales</taxon>
        <taxon>Sphingomonadaceae</taxon>
        <taxon>Novosphingobium</taxon>
    </lineage>
</organism>
<dbReference type="AlphaFoldDB" id="A0A512AR92"/>
<name>A0A512AR92_9SPHN</name>
<evidence type="ECO:0008006" key="4">
    <source>
        <dbReference type="Google" id="ProtNLM"/>
    </source>
</evidence>
<reference evidence="2 3" key="1">
    <citation type="submission" date="2019-07" db="EMBL/GenBank/DDBJ databases">
        <title>Whole genome shotgun sequence of Novosphingobium sediminis NBRC 106119.</title>
        <authorList>
            <person name="Hosoyama A."/>
            <person name="Uohara A."/>
            <person name="Ohji S."/>
            <person name="Ichikawa N."/>
        </authorList>
    </citation>
    <scope>NUCLEOTIDE SEQUENCE [LARGE SCALE GENOMIC DNA]</scope>
    <source>
        <strain evidence="2 3">NBRC 106119</strain>
    </source>
</reference>
<evidence type="ECO:0000313" key="3">
    <source>
        <dbReference type="Proteomes" id="UP000321464"/>
    </source>
</evidence>
<dbReference type="Proteomes" id="UP000321464">
    <property type="component" value="Unassembled WGS sequence"/>
</dbReference>
<keyword evidence="3" id="KW-1185">Reference proteome</keyword>
<proteinExistence type="predicted"/>
<feature type="signal peptide" evidence="1">
    <location>
        <begin position="1"/>
        <end position="24"/>
    </location>
</feature>
<protein>
    <recommendedName>
        <fullName evidence="4">Porin domain-containing protein</fullName>
    </recommendedName>
</protein>
<accession>A0A512AR92</accession>
<comment type="caution">
    <text evidence="2">The sequence shown here is derived from an EMBL/GenBank/DDBJ whole genome shotgun (WGS) entry which is preliminary data.</text>
</comment>
<dbReference type="EMBL" id="BJYR01000041">
    <property type="protein sequence ID" value="GEO02241.1"/>
    <property type="molecule type" value="Genomic_DNA"/>
</dbReference>
<evidence type="ECO:0000313" key="2">
    <source>
        <dbReference type="EMBL" id="GEO02241.1"/>
    </source>
</evidence>